<dbReference type="InterPro" id="IPR030659">
    <property type="entry name" value="SecY_CS"/>
</dbReference>
<evidence type="ECO:0000256" key="6">
    <source>
        <dbReference type="ARBA" id="ARBA00022989"/>
    </source>
</evidence>
<gene>
    <name evidence="11" type="ORF">RHGRI_018313</name>
</gene>
<protein>
    <recommendedName>
        <fullName evidence="13">Protein transport protein Sec61 subunit alpha</fullName>
    </recommendedName>
</protein>
<keyword evidence="3" id="KW-0813">Transport</keyword>
<evidence type="ECO:0000256" key="3">
    <source>
        <dbReference type="ARBA" id="ARBA00022448"/>
    </source>
</evidence>
<dbReference type="PROSITE" id="PS00755">
    <property type="entry name" value="SECY_1"/>
    <property type="match status" value="1"/>
</dbReference>
<dbReference type="PRINTS" id="PR00303">
    <property type="entry name" value="SECYTRNLCASE"/>
</dbReference>
<evidence type="ECO:0000256" key="7">
    <source>
        <dbReference type="ARBA" id="ARBA00023010"/>
    </source>
</evidence>
<feature type="transmembrane region" description="Helical" evidence="10">
    <location>
        <begin position="375"/>
        <end position="392"/>
    </location>
</feature>
<evidence type="ECO:0000313" key="11">
    <source>
        <dbReference type="EMBL" id="KAG5546091.1"/>
    </source>
</evidence>
<name>A0AAV6K0X9_9ERIC</name>
<keyword evidence="8 10" id="KW-0472">Membrane</keyword>
<dbReference type="InterPro" id="IPR002208">
    <property type="entry name" value="SecY/SEC61-alpha"/>
</dbReference>
<evidence type="ECO:0000313" key="12">
    <source>
        <dbReference type="Proteomes" id="UP000823749"/>
    </source>
</evidence>
<comment type="subcellular location">
    <subcellularLocation>
        <location evidence="1">Plastid</location>
        <location evidence="1">Chloroplast thylakoid membrane</location>
        <topology evidence="1">Multi-pass membrane protein</topology>
    </subcellularLocation>
</comment>
<keyword evidence="5" id="KW-0653">Protein transport</keyword>
<evidence type="ECO:0000256" key="4">
    <source>
        <dbReference type="ARBA" id="ARBA00022692"/>
    </source>
</evidence>
<evidence type="ECO:0000256" key="8">
    <source>
        <dbReference type="ARBA" id="ARBA00023136"/>
    </source>
</evidence>
<accession>A0AAV6K0X9</accession>
<comment type="similarity">
    <text evidence="2 9">Belongs to the SecY/SEC61-alpha family.</text>
</comment>
<dbReference type="Gene3D" id="1.10.3370.10">
    <property type="entry name" value="SecY subunit domain"/>
    <property type="match status" value="1"/>
</dbReference>
<organism evidence="11 12">
    <name type="scientific">Rhododendron griersonianum</name>
    <dbReference type="NCBI Taxonomy" id="479676"/>
    <lineage>
        <taxon>Eukaryota</taxon>
        <taxon>Viridiplantae</taxon>
        <taxon>Streptophyta</taxon>
        <taxon>Embryophyta</taxon>
        <taxon>Tracheophyta</taxon>
        <taxon>Spermatophyta</taxon>
        <taxon>Magnoliopsida</taxon>
        <taxon>eudicotyledons</taxon>
        <taxon>Gunneridae</taxon>
        <taxon>Pentapetalae</taxon>
        <taxon>asterids</taxon>
        <taxon>Ericales</taxon>
        <taxon>Ericaceae</taxon>
        <taxon>Ericoideae</taxon>
        <taxon>Rhodoreae</taxon>
        <taxon>Rhododendron</taxon>
    </lineage>
</organism>
<dbReference type="PANTHER" id="PTHR10906">
    <property type="entry name" value="SECY/SEC61-ALPHA FAMILY MEMBER"/>
    <property type="match status" value="1"/>
</dbReference>
<reference evidence="11 12" key="1">
    <citation type="submission" date="2020-08" db="EMBL/GenBank/DDBJ databases">
        <title>Plant Genome Project.</title>
        <authorList>
            <person name="Zhang R.-G."/>
        </authorList>
    </citation>
    <scope>NUCLEOTIDE SEQUENCE [LARGE SCALE GENOMIC DNA]</scope>
    <source>
        <strain evidence="11">WSP0</strain>
        <tissue evidence="11">Leaf</tissue>
    </source>
</reference>
<feature type="transmembrane region" description="Helical" evidence="10">
    <location>
        <begin position="350"/>
        <end position="368"/>
    </location>
</feature>
<keyword evidence="12" id="KW-1185">Reference proteome</keyword>
<evidence type="ECO:0000256" key="2">
    <source>
        <dbReference type="ARBA" id="ARBA00005751"/>
    </source>
</evidence>
<sequence>MRVILASNRGTVMELGITPIVTSGLVMQLLAGSKIIEVDNNVREDRALLNGAQKLLGILIAIGEAVADVLSGMYGSVNQLGVGNAILIILQLCFAGIIVICLDELLQKDYGLGSGLSLFIATNICESVIWKAFSPTTINSGRGVEFEGAIIALFHLLITQTDKVRALREAFYRQNLPNVTNLLGTVLIFLVVIYFQGFRVVLPVRSKNARGQQGSYPIKLFYTSNMPIILQSEQTFQSNFTNNFIKRFSGNFIVNLLGKWQESEYSGQSIPVGGLVYYITAPSSLADMAANPFHTLFYIVFMLSACALFSKTWIEVSGSSARDVAKQLKEQQMVMPGHRESNLQKELNRYIPTAAAFGGVCIGALTVLADFMGAIGSGSGILLAVTIIYQYFETFEKEKASSLLDRVWCTLPKNNRSDQPPRFASIVHRMVPWEAFKSDLVQNNRFSLIKGYAREDQEESDVAPILFFFSLPPPFLYFLFLSLFCKIPAEIAGYTISPGIVRNGRMAMRNVNFPFYRDACDALDEWEVRSLRAWDRWYDATLRQDFYRVHLIDVELAALNVTRQLLQGTFEYRVAGVDFDRGVILSTGCCVRALRRAMDYRGYLHVQGDDLEGFEGFIYRYRIANVRPAAQTGIDRVAIEWGVPLPPGGHAMVAYMAPDGPVSVNVFMSPQFKHTIILLPPSSGIHRVNAASAPTISLATFNLFSKNIVPTRDNNPDRKAITINGEEVGGCLTEG</sequence>
<dbReference type="AlphaFoldDB" id="A0AAV6K0X9"/>
<evidence type="ECO:0008006" key="13">
    <source>
        <dbReference type="Google" id="ProtNLM"/>
    </source>
</evidence>
<keyword evidence="4 10" id="KW-0812">Transmembrane</keyword>
<proteinExistence type="inferred from homology"/>
<evidence type="ECO:0000256" key="5">
    <source>
        <dbReference type="ARBA" id="ARBA00022927"/>
    </source>
</evidence>
<dbReference type="GO" id="GO:0009535">
    <property type="term" value="C:chloroplast thylakoid membrane"/>
    <property type="evidence" value="ECO:0007669"/>
    <property type="project" value="UniProtKB-SubCell"/>
</dbReference>
<keyword evidence="6 10" id="KW-1133">Transmembrane helix</keyword>
<dbReference type="NCBIfam" id="TIGR00967">
    <property type="entry name" value="3a0501s007"/>
    <property type="match status" value="1"/>
</dbReference>
<keyword evidence="7" id="KW-0811">Translocation</keyword>
<comment type="caution">
    <text evidence="11">The sequence shown here is derived from an EMBL/GenBank/DDBJ whole genome shotgun (WGS) entry which is preliminary data.</text>
</comment>
<dbReference type="Proteomes" id="UP000823749">
    <property type="component" value="Chromosome 6"/>
</dbReference>
<dbReference type="GO" id="GO:0015031">
    <property type="term" value="P:protein transport"/>
    <property type="evidence" value="ECO:0007669"/>
    <property type="project" value="UniProtKB-KW"/>
</dbReference>
<dbReference type="FunFam" id="1.10.3370.10:FF:000009">
    <property type="entry name" value="Pretranslocation protein, alpha subunit, putative"/>
    <property type="match status" value="1"/>
</dbReference>
<evidence type="ECO:0000256" key="10">
    <source>
        <dbReference type="SAM" id="Phobius"/>
    </source>
</evidence>
<dbReference type="SUPFAM" id="SSF103491">
    <property type="entry name" value="Preprotein translocase SecY subunit"/>
    <property type="match status" value="1"/>
</dbReference>
<feature type="transmembrane region" description="Helical" evidence="10">
    <location>
        <begin position="80"/>
        <end position="102"/>
    </location>
</feature>
<evidence type="ECO:0000256" key="1">
    <source>
        <dbReference type="ARBA" id="ARBA00004454"/>
    </source>
</evidence>
<dbReference type="Pfam" id="PF00344">
    <property type="entry name" value="SecY"/>
    <property type="match status" value="1"/>
</dbReference>
<dbReference type="InterPro" id="IPR023201">
    <property type="entry name" value="SecY_dom_sf"/>
</dbReference>
<feature type="transmembrane region" description="Helical" evidence="10">
    <location>
        <begin position="182"/>
        <end position="202"/>
    </location>
</feature>
<evidence type="ECO:0000256" key="9">
    <source>
        <dbReference type="RuleBase" id="RU004349"/>
    </source>
</evidence>
<dbReference type="EMBL" id="JACTNZ010000006">
    <property type="protein sequence ID" value="KAG5546091.1"/>
    <property type="molecule type" value="Genomic_DNA"/>
</dbReference>